<keyword evidence="1" id="KW-0962">Peroxisome biogenesis</keyword>
<dbReference type="PANTHER" id="PTHR12652">
    <property type="entry name" value="PEROXISOMAL BIOGENESIS FACTOR 11"/>
    <property type="match status" value="1"/>
</dbReference>
<dbReference type="FunCoup" id="A0A5J5EF46">
    <property type="interactions" value="251"/>
</dbReference>
<evidence type="ECO:0000256" key="4">
    <source>
        <dbReference type="ARBA" id="ARBA00046271"/>
    </source>
</evidence>
<dbReference type="OrthoDB" id="411017at2759"/>
<evidence type="ECO:0000256" key="1">
    <source>
        <dbReference type="ARBA" id="ARBA00022593"/>
    </source>
</evidence>
<dbReference type="InParanoid" id="A0A5J5EF46"/>
<dbReference type="AlphaFoldDB" id="A0A5J5EF46"/>
<name>A0A5J5EF46_9PEZI</name>
<dbReference type="EMBL" id="VXIS01000395">
    <property type="protein sequence ID" value="KAA8893854.1"/>
    <property type="molecule type" value="Genomic_DNA"/>
</dbReference>
<dbReference type="PANTHER" id="PTHR12652:SF50">
    <property type="entry name" value="PEROXIN 11"/>
    <property type="match status" value="1"/>
</dbReference>
<dbReference type="GO" id="GO:0005778">
    <property type="term" value="C:peroxisomal membrane"/>
    <property type="evidence" value="ECO:0007669"/>
    <property type="project" value="UniProtKB-SubCell"/>
</dbReference>
<keyword evidence="7" id="KW-1185">Reference proteome</keyword>
<keyword evidence="2" id="KW-0472">Membrane</keyword>
<dbReference type="InterPro" id="IPR008733">
    <property type="entry name" value="PEX11"/>
</dbReference>
<reference evidence="6 7" key="1">
    <citation type="submission" date="2019-09" db="EMBL/GenBank/DDBJ databases">
        <title>Draft genome of the ectomycorrhizal ascomycete Sphaerosporella brunnea.</title>
        <authorList>
            <consortium name="DOE Joint Genome Institute"/>
            <person name="Benucci G.M."/>
            <person name="Marozzi G."/>
            <person name="Antonielli L."/>
            <person name="Sanchez S."/>
            <person name="Marco P."/>
            <person name="Wang X."/>
            <person name="Falini L.B."/>
            <person name="Barry K."/>
            <person name="Haridas S."/>
            <person name="Lipzen A."/>
            <person name="Labutti K."/>
            <person name="Grigoriev I.V."/>
            <person name="Murat C."/>
            <person name="Martin F."/>
            <person name="Albertini E."/>
            <person name="Donnini D."/>
            <person name="Bonito G."/>
        </authorList>
    </citation>
    <scope>NUCLEOTIDE SEQUENCE [LARGE SCALE GENOMIC DNA]</scope>
    <source>
        <strain evidence="6 7">Sb_GMNB300</strain>
    </source>
</reference>
<dbReference type="GO" id="GO:0016559">
    <property type="term" value="P:peroxisome fission"/>
    <property type="evidence" value="ECO:0007669"/>
    <property type="project" value="InterPro"/>
</dbReference>
<proteinExistence type="predicted"/>
<evidence type="ECO:0000313" key="5">
    <source>
        <dbReference type="EMBL" id="KAA8893854.1"/>
    </source>
</evidence>
<evidence type="ECO:0000313" key="6">
    <source>
        <dbReference type="EMBL" id="KAA8893861.1"/>
    </source>
</evidence>
<gene>
    <name evidence="5" type="ORF">FN846DRAFT_787328</name>
    <name evidence="6" type="ORF">FN846DRAFT_787329</name>
</gene>
<sequence>MVADTLTYHPFVSHYLRFVATTVGRDKALRTLQYLARFLSWYLLRKGYTAASIAPWDAIKKNFGSTRKAMRIGKNVEHLKAASVALDDKTLAPIPKYLAALRQLCYAGYLTLDTLGFLAGTKIYTLTPTRTAWVQKEAQKLWLAGITCSLLHSAYKLQQLSSREGLLKKTDAEGKLEGDQIRKERQKLHTQLLLDGCDWVIPATGLGLTGFDEGLVGAAGFVSSWIGLRQQWEKTQ</sequence>
<comment type="caution">
    <text evidence="6">The sequence shown here is derived from an EMBL/GenBank/DDBJ whole genome shotgun (WGS) entry which is preliminary data.</text>
</comment>
<evidence type="ECO:0000313" key="7">
    <source>
        <dbReference type="Proteomes" id="UP000326924"/>
    </source>
</evidence>
<organism evidence="6 7">
    <name type="scientific">Sphaerosporella brunnea</name>
    <dbReference type="NCBI Taxonomy" id="1250544"/>
    <lineage>
        <taxon>Eukaryota</taxon>
        <taxon>Fungi</taxon>
        <taxon>Dikarya</taxon>
        <taxon>Ascomycota</taxon>
        <taxon>Pezizomycotina</taxon>
        <taxon>Pezizomycetes</taxon>
        <taxon>Pezizales</taxon>
        <taxon>Pyronemataceae</taxon>
        <taxon>Sphaerosporella</taxon>
    </lineage>
</organism>
<evidence type="ECO:0000256" key="2">
    <source>
        <dbReference type="ARBA" id="ARBA00023136"/>
    </source>
</evidence>
<accession>A0A5J5EF46</accession>
<dbReference type="Proteomes" id="UP000326924">
    <property type="component" value="Unassembled WGS sequence"/>
</dbReference>
<protein>
    <submittedName>
        <fullName evidence="6">Peroxisomal biogenesis factor 11</fullName>
    </submittedName>
</protein>
<evidence type="ECO:0000256" key="3">
    <source>
        <dbReference type="ARBA" id="ARBA00023140"/>
    </source>
</evidence>
<keyword evidence="3" id="KW-0576">Peroxisome</keyword>
<dbReference type="EMBL" id="VXIS01000395">
    <property type="protein sequence ID" value="KAA8893861.1"/>
    <property type="molecule type" value="Genomic_DNA"/>
</dbReference>
<dbReference type="Pfam" id="PF05648">
    <property type="entry name" value="PEX11"/>
    <property type="match status" value="1"/>
</dbReference>
<comment type="subcellular location">
    <subcellularLocation>
        <location evidence="4">Peroxisome membrane</location>
    </subcellularLocation>
</comment>